<dbReference type="MGI" id="MGI:1913989">
    <property type="gene designation" value="Rcc1"/>
</dbReference>
<gene>
    <name evidence="2" type="primary">Rcc1</name>
</gene>
<reference evidence="1" key="5">
    <citation type="journal article" date="2001" name="Nature">
        <title>Functional annotation of a full-length mouse cDNA collection.</title>
        <authorList>
            <consortium name="The RIKEN Genome Exploration Research Group Phase II Team and the FANTOM Consortium"/>
        </authorList>
    </citation>
    <scope>NUCLEOTIDE SEQUENCE</scope>
    <source>
        <strain evidence="1">C57BL/6J</strain>
        <tissue evidence="1">Whole body</tissue>
    </source>
</reference>
<proteinExistence type="evidence at transcript level"/>
<dbReference type="AlphaFoldDB" id="Q3V4B4"/>
<reference evidence="1" key="2">
    <citation type="journal article" date="2000" name="Genome Res.">
        <title>Normalization and subtraction of cap-trapper-selected cDNAs to prepare full-length cDNA libraries for rapid discovery of new genes.</title>
        <authorList>
            <person name="Carninci P."/>
            <person name="Shibata Y."/>
            <person name="Hayatsu N."/>
            <person name="Sugahara Y."/>
            <person name="Shibata K."/>
            <person name="Itoh M."/>
            <person name="Konno H."/>
            <person name="Okazaki Y."/>
            <person name="Muramatsu M."/>
            <person name="Hayashizaki Y."/>
        </authorList>
    </citation>
    <scope>NUCLEOTIDE SEQUENCE</scope>
    <source>
        <strain evidence="1">C57BL/6J</strain>
        <tissue evidence="1">Whole body</tissue>
    </source>
</reference>
<feature type="non-terminal residue" evidence="1">
    <location>
        <position position="1"/>
    </location>
</feature>
<reference evidence="1" key="7">
    <citation type="journal article" date="2005" name="Science">
        <title>The Transcriptional Landscape of the Mammalian Genome.</title>
        <authorList>
            <consortium name="The FANTOM Consortium"/>
            <consortium name="Riken Genome Exploration Research Group and Genome Science Group (Genome Network Project Core Group)"/>
        </authorList>
    </citation>
    <scope>NUCLEOTIDE SEQUENCE</scope>
    <source>
        <strain evidence="1">C57BL/6J</strain>
        <tissue evidence="1">Whole body</tissue>
    </source>
</reference>
<dbReference type="AGR" id="MGI:1913989"/>
<reference evidence="1" key="6">
    <citation type="journal article" date="2002" name="Nature">
        <title>Analysis of the mouse transcriptome based on functional annotation of 60,770 full-length cDNAs.</title>
        <authorList>
            <consortium name="The FANTOM Consortium and the RIKEN Genome Exploration Research Group Phase I and II Team"/>
        </authorList>
    </citation>
    <scope>NUCLEOTIDE SEQUENCE</scope>
    <source>
        <strain evidence="1">C57BL/6J</strain>
        <tissue evidence="1">Whole body</tissue>
    </source>
</reference>
<accession>Q3V4B4</accession>
<evidence type="ECO:0000313" key="1">
    <source>
        <dbReference type="EMBL" id="BAE43170.1"/>
    </source>
</evidence>
<reference evidence="1" key="8">
    <citation type="journal article" date="2005" name="Science">
        <title>Antisense Transcription in the Mammalian Transcriptome.</title>
        <authorList>
            <consortium name="RIKEN Genome Exploration Research Group and Genome Science Group (Genome Network Project Core Group) and the FANTOM Consortium"/>
        </authorList>
    </citation>
    <scope>NUCLEOTIDE SEQUENCE</scope>
    <source>
        <strain evidence="1">C57BL/6J</strain>
        <tissue evidence="1">Whole body</tissue>
    </source>
</reference>
<reference evidence="1" key="1">
    <citation type="journal article" date="1999" name="Methods Enzymol.">
        <title>High-efficiency full-length cDNA cloning.</title>
        <authorList>
            <person name="Carninci P."/>
            <person name="Hayashizaki Y."/>
        </authorList>
    </citation>
    <scope>NUCLEOTIDE SEQUENCE</scope>
    <source>
        <strain evidence="1">C57BL/6J</strain>
        <tissue evidence="1">Whole body</tissue>
    </source>
</reference>
<dbReference type="EMBL" id="AK004322">
    <property type="protein sequence ID" value="BAE43170.1"/>
    <property type="molecule type" value="mRNA"/>
</dbReference>
<evidence type="ECO:0000313" key="2">
    <source>
        <dbReference type="MGI" id="MGI:1913989"/>
    </source>
</evidence>
<name>Q3V4B4_MOUSE</name>
<reference evidence="1" key="3">
    <citation type="journal article" date="2000" name="Genome Res.">
        <title>RIKEN integrated sequence analysis (RISA) system--384-format sequencing pipeline with 384 multicapillary sequencer.</title>
        <authorList>
            <person name="Shibata K."/>
            <person name="Itoh M."/>
            <person name="Aizawa K."/>
            <person name="Nagaoka S."/>
            <person name="Sasaki N."/>
            <person name="Carninci P."/>
            <person name="Konno H."/>
            <person name="Akiyama J."/>
            <person name="Nishi K."/>
            <person name="Kitsunai T."/>
            <person name="Tashiro H."/>
            <person name="Itoh M."/>
            <person name="Sumi N."/>
            <person name="Ishii Y."/>
            <person name="Nakamura S."/>
            <person name="Hazama M."/>
            <person name="Nishine T."/>
            <person name="Harada A."/>
            <person name="Yamamoto R."/>
            <person name="Matsumoto H."/>
            <person name="Sakaguchi S."/>
            <person name="Ikegami T."/>
            <person name="Kashiwagi K."/>
            <person name="Fujiwake S."/>
            <person name="Inoue K."/>
            <person name="Togawa Y."/>
            <person name="Izawa M."/>
            <person name="Ohara E."/>
            <person name="Watahiki M."/>
            <person name="Yoneda Y."/>
            <person name="Ishikawa T."/>
            <person name="Ozawa K."/>
            <person name="Tanaka T."/>
            <person name="Matsuura S."/>
            <person name="Kawai J."/>
            <person name="Okazaki Y."/>
            <person name="Muramatsu M."/>
            <person name="Inoue Y."/>
            <person name="Kira A."/>
            <person name="Hayashizaki Y."/>
        </authorList>
    </citation>
    <scope>NUCLEOTIDE SEQUENCE</scope>
    <source>
        <strain evidence="1">C57BL/6J</strain>
        <tissue evidence="1">Whole body</tissue>
    </source>
</reference>
<protein>
    <submittedName>
        <fullName evidence="1">Uncharacterized protein</fullName>
    </submittedName>
</protein>
<organism evidence="1">
    <name type="scientific">Mus musculus</name>
    <name type="common">Mouse</name>
    <dbReference type="NCBI Taxonomy" id="10090"/>
    <lineage>
        <taxon>Eukaryota</taxon>
        <taxon>Metazoa</taxon>
        <taxon>Chordata</taxon>
        <taxon>Craniata</taxon>
        <taxon>Vertebrata</taxon>
        <taxon>Euteleostomi</taxon>
        <taxon>Mammalia</taxon>
        <taxon>Eutheria</taxon>
        <taxon>Euarchontoglires</taxon>
        <taxon>Glires</taxon>
        <taxon>Rodentia</taxon>
        <taxon>Myomorpha</taxon>
        <taxon>Muroidea</taxon>
        <taxon>Muridae</taxon>
        <taxon>Murinae</taxon>
        <taxon>Mus</taxon>
        <taxon>Mus</taxon>
    </lineage>
</organism>
<reference evidence="1" key="4">
    <citation type="submission" date="2000-07" db="EMBL/GenBank/DDBJ databases">
        <authorList>
            <person name="Adachi J."/>
            <person name="Aizawa K."/>
            <person name="Akahira S."/>
            <person name="Akimura T."/>
            <person name="Arai A."/>
            <person name="Aono H."/>
            <person name="Arakawa T."/>
            <person name="Bono H."/>
            <person name="Carninci P."/>
            <person name="Fukuda S."/>
            <person name="Fukunishi Y."/>
            <person name="Furuno M."/>
            <person name="Hanagaki T."/>
            <person name="Hara A."/>
            <person name="Hayatsu N."/>
            <person name="Hiramoto K."/>
            <person name="Hiraoka T."/>
            <person name="Hori F."/>
            <person name="Imotani K."/>
            <person name="Ishii Y."/>
            <person name="Itoh M."/>
            <person name="Izawa M."/>
            <person name="Kasukawa T."/>
            <person name="Kato H."/>
            <person name="Kawai J."/>
            <person name="Kojima Y."/>
            <person name="Konno H."/>
            <person name="Kouda M."/>
            <person name="Koya S."/>
            <person name="Kurihara C."/>
            <person name="Matsuyama T."/>
            <person name="Miyazaki A."/>
            <person name="Nishi K."/>
            <person name="Nomura K."/>
            <person name="Numazaki R."/>
            <person name="Ohno M."/>
            <person name="Okazaki Y."/>
            <person name="Okido T."/>
            <person name="Owa C."/>
            <person name="Saito H."/>
            <person name="Saito R."/>
            <person name="Sakai C."/>
            <person name="Sakai K."/>
            <person name="Sano H."/>
            <person name="Sasaki D."/>
            <person name="Shibata K."/>
            <person name="Shibata Y."/>
            <person name="Shinagawa A."/>
            <person name="Shiraki T."/>
            <person name="Sogabe Y."/>
            <person name="Suzuki H."/>
            <person name="Tagami M."/>
            <person name="Tagawa A."/>
            <person name="Takahashi F."/>
            <person name="Tanaka T."/>
            <person name="Tejima Y."/>
            <person name="Toya T."/>
            <person name="Yamamura T."/>
            <person name="Yasunishi A."/>
            <person name="Yoshida K."/>
            <person name="Yoshino M."/>
            <person name="Muramatsu M."/>
            <person name="Hayashizaki Y."/>
        </authorList>
    </citation>
    <scope>NUCLEOTIDE SEQUENCE</scope>
    <source>
        <strain evidence="1">C57BL/6J</strain>
        <tissue evidence="1">Whole body</tissue>
    </source>
</reference>
<sequence length="34" mass="3940">DRHRADEVFVGWLLAQLSFSGQEKSQLQIPTLNR</sequence>